<reference evidence="2" key="1">
    <citation type="submission" date="2018-04" db="EMBL/GenBank/DDBJ databases">
        <title>Transcriptome assembly of Sipha flava.</title>
        <authorList>
            <person name="Scully E.D."/>
            <person name="Geib S.M."/>
            <person name="Palmer N.A."/>
            <person name="Koch K."/>
            <person name="Bradshaw J."/>
            <person name="Heng-Moss T."/>
            <person name="Sarath G."/>
        </authorList>
    </citation>
    <scope>NUCLEOTIDE SEQUENCE</scope>
</reference>
<accession>A0A2S2QQS9</accession>
<protein>
    <submittedName>
        <fullName evidence="2">Uncharacterized protein</fullName>
    </submittedName>
</protein>
<evidence type="ECO:0000256" key="1">
    <source>
        <dbReference type="SAM" id="MobiDB-lite"/>
    </source>
</evidence>
<dbReference type="EMBL" id="GGMS01010926">
    <property type="protein sequence ID" value="MBY80129.1"/>
    <property type="molecule type" value="Transcribed_RNA"/>
</dbReference>
<gene>
    <name evidence="2" type="ORF">g.15285</name>
</gene>
<proteinExistence type="predicted"/>
<feature type="region of interest" description="Disordered" evidence="1">
    <location>
        <begin position="116"/>
        <end position="153"/>
    </location>
</feature>
<name>A0A2S2QQS9_9HEMI</name>
<sequence>MSDGYTLVRLEGSFGYTHAIVLRARATTTKTDRRLLELQELLLIRNTQQHNWALDTGNGLLRGSVEDSQPTRTKMADHVMNWTQDARDGRGNDVRRSAWRRTISHQTKLPYECSHRKRAQIRRSDDHDLKTARVPLAPEKAAPNATRPDQKTA</sequence>
<evidence type="ECO:0000313" key="2">
    <source>
        <dbReference type="EMBL" id="MBY80129.1"/>
    </source>
</evidence>
<organism evidence="2">
    <name type="scientific">Sipha flava</name>
    <name type="common">yellow sugarcane aphid</name>
    <dbReference type="NCBI Taxonomy" id="143950"/>
    <lineage>
        <taxon>Eukaryota</taxon>
        <taxon>Metazoa</taxon>
        <taxon>Ecdysozoa</taxon>
        <taxon>Arthropoda</taxon>
        <taxon>Hexapoda</taxon>
        <taxon>Insecta</taxon>
        <taxon>Pterygota</taxon>
        <taxon>Neoptera</taxon>
        <taxon>Paraneoptera</taxon>
        <taxon>Hemiptera</taxon>
        <taxon>Sternorrhyncha</taxon>
        <taxon>Aphidomorpha</taxon>
        <taxon>Aphidoidea</taxon>
        <taxon>Aphididae</taxon>
        <taxon>Sipha</taxon>
    </lineage>
</organism>
<feature type="compositionally biased region" description="Basic and acidic residues" evidence="1">
    <location>
        <begin position="122"/>
        <end position="131"/>
    </location>
</feature>
<dbReference type="AlphaFoldDB" id="A0A2S2QQS9"/>